<proteinExistence type="predicted"/>
<reference evidence="2 3" key="1">
    <citation type="submission" date="2023-05" db="EMBL/GenBank/DDBJ databases">
        <title>Actinoplanes sp. NEAU-A12 genome sequencing.</title>
        <authorList>
            <person name="Wang Z.-S."/>
        </authorList>
    </citation>
    <scope>NUCLEOTIDE SEQUENCE [LARGE SCALE GENOMIC DNA]</scope>
    <source>
        <strain evidence="2 3">NEAU-A12</strain>
    </source>
</reference>
<organism evidence="2 3">
    <name type="scientific">Actinoplanes sandaracinus</name>
    <dbReference type="NCBI Taxonomy" id="3045177"/>
    <lineage>
        <taxon>Bacteria</taxon>
        <taxon>Bacillati</taxon>
        <taxon>Actinomycetota</taxon>
        <taxon>Actinomycetes</taxon>
        <taxon>Micromonosporales</taxon>
        <taxon>Micromonosporaceae</taxon>
        <taxon>Actinoplanes</taxon>
    </lineage>
</organism>
<keyword evidence="3" id="KW-1185">Reference proteome</keyword>
<name>A0ABT6WCA0_9ACTN</name>
<dbReference type="PANTHER" id="PTHR42951:SF22">
    <property type="entry name" value="METALLO BETA-LACTAMASE SUPERFAMILY LIPOPROTEIN"/>
    <property type="match status" value="1"/>
</dbReference>
<dbReference type="SMART" id="SM00849">
    <property type="entry name" value="Lactamase_B"/>
    <property type="match status" value="1"/>
</dbReference>
<evidence type="ECO:0000259" key="1">
    <source>
        <dbReference type="SMART" id="SM00849"/>
    </source>
</evidence>
<dbReference type="InterPro" id="IPR050855">
    <property type="entry name" value="NDM-1-like"/>
</dbReference>
<evidence type="ECO:0000313" key="3">
    <source>
        <dbReference type="Proteomes" id="UP001241758"/>
    </source>
</evidence>
<dbReference type="Pfam" id="PF00753">
    <property type="entry name" value="Lactamase_B"/>
    <property type="match status" value="1"/>
</dbReference>
<dbReference type="InterPro" id="IPR001279">
    <property type="entry name" value="Metallo-B-lactamas"/>
</dbReference>
<dbReference type="Gene3D" id="3.60.15.10">
    <property type="entry name" value="Ribonuclease Z/Hydroxyacylglutathione hydrolase-like"/>
    <property type="match status" value="1"/>
</dbReference>
<dbReference type="SUPFAM" id="SSF56281">
    <property type="entry name" value="Metallo-hydrolase/oxidoreductase"/>
    <property type="match status" value="1"/>
</dbReference>
<sequence>MNVQQASWQAKTMPPVEKLAGGVVSVPVPIPKNPLRYTLSYLIPGDDGLVVVDPGWDSDRGWDALAAGLAVAGATAADVTGVVLTHVHPDHHGLTARLRDASGAWVAMHPAERESMLRDRAAEPSVALSGFLRDLHVPEAEIAGLLGVFGAAVDVLFAPLADADVMLDDGDLVPLAGRRLRAIWTPGHTPGHLCLLDADAQMLLTGDHVLPRISPNIGLQISGGDDPLGRYLESLEKVAAYDDCEALPGHEWRFRGIAARAAELDQHHRERCREIMAAVDRLGSATIWEVASALTWSRPWAEIGPMLVGAVAETAAHVELLVRSGDLAYRPGPDGNPRLVAAVSLDR</sequence>
<feature type="domain" description="Metallo-beta-lactamase" evidence="1">
    <location>
        <begin position="37"/>
        <end position="250"/>
    </location>
</feature>
<accession>A0ABT6WCA0</accession>
<dbReference type="InterPro" id="IPR036866">
    <property type="entry name" value="RibonucZ/Hydroxyglut_hydro"/>
</dbReference>
<dbReference type="PANTHER" id="PTHR42951">
    <property type="entry name" value="METALLO-BETA-LACTAMASE DOMAIN-CONTAINING"/>
    <property type="match status" value="1"/>
</dbReference>
<dbReference type="EMBL" id="JASCTH010000001">
    <property type="protein sequence ID" value="MDI6097355.1"/>
    <property type="molecule type" value="Genomic_DNA"/>
</dbReference>
<protein>
    <submittedName>
        <fullName evidence="2">MBL fold metallo-hydrolase</fullName>
    </submittedName>
</protein>
<dbReference type="Proteomes" id="UP001241758">
    <property type="component" value="Unassembled WGS sequence"/>
</dbReference>
<comment type="caution">
    <text evidence="2">The sequence shown here is derived from an EMBL/GenBank/DDBJ whole genome shotgun (WGS) entry which is preliminary data.</text>
</comment>
<dbReference type="Gene3D" id="1.10.10.10">
    <property type="entry name" value="Winged helix-like DNA-binding domain superfamily/Winged helix DNA-binding domain"/>
    <property type="match status" value="1"/>
</dbReference>
<gene>
    <name evidence="2" type="ORF">QLQ12_01905</name>
</gene>
<dbReference type="InterPro" id="IPR036388">
    <property type="entry name" value="WH-like_DNA-bd_sf"/>
</dbReference>
<evidence type="ECO:0000313" key="2">
    <source>
        <dbReference type="EMBL" id="MDI6097355.1"/>
    </source>
</evidence>
<dbReference type="RefSeq" id="WP_282756724.1">
    <property type="nucleotide sequence ID" value="NZ_JASCTH010000001.1"/>
</dbReference>